<keyword evidence="3" id="KW-1185">Reference proteome</keyword>
<name>A0A160KSG5_9MICO</name>
<dbReference type="InterPro" id="IPR002346">
    <property type="entry name" value="Mopterin_DH_FAD-bd"/>
</dbReference>
<dbReference type="OrthoDB" id="3574189at2"/>
<evidence type="ECO:0000313" key="3">
    <source>
        <dbReference type="Proteomes" id="UP000077071"/>
    </source>
</evidence>
<dbReference type="PANTHER" id="PTHR42659">
    <property type="entry name" value="XANTHINE DEHYDROGENASE SUBUNIT C-RELATED"/>
    <property type="match status" value="1"/>
</dbReference>
<dbReference type="InterPro" id="IPR036318">
    <property type="entry name" value="FAD-bd_PCMH-like_sf"/>
</dbReference>
<dbReference type="RefSeq" id="WP_068253495.1">
    <property type="nucleotide sequence ID" value="NZ_CP015515.1"/>
</dbReference>
<dbReference type="InterPro" id="IPR016169">
    <property type="entry name" value="FAD-bd_PCMH_sub2"/>
</dbReference>
<gene>
    <name evidence="2" type="ORF">A6122_1513</name>
</gene>
<reference evidence="2 3" key="1">
    <citation type="submission" date="2016-05" db="EMBL/GenBank/DDBJ databases">
        <title>Complete genome sequence of Rathayibacter tritici NCPPB 1953.</title>
        <authorList>
            <person name="Park J."/>
            <person name="Lee H.-H."/>
            <person name="Lee S.-W."/>
            <person name="Seo Y.-S."/>
        </authorList>
    </citation>
    <scope>NUCLEOTIDE SEQUENCE [LARGE SCALE GENOMIC DNA]</scope>
    <source>
        <strain evidence="2 3">NCPPB 1953</strain>
    </source>
</reference>
<accession>A0A160KSG5</accession>
<sequence length="270" mass="28517">MDLNTIQSVRVVRERSELASRGPRSAVIGGGSWVFSLPHDHLDELLDLQGFGWEPIVRTDDGLSIAATCTLSELAAMPDTGDTAHPLFFQCCTALLGSFKIWNVATVGGNIANALPAGPMISLAAALDASALLWRADGSDALVPVAELVTGNMTTTLARDDVIRSIEVPRSSLRARTAFRKTALSPLGRSGAVVIGRLDTDGAFVLTITAATVRPELLRFVAAPTAEELAAAIDGILSWFTDPHGAADWRHAVVRVLAEEIRAELSGGTP</sequence>
<dbReference type="InterPro" id="IPR016166">
    <property type="entry name" value="FAD-bd_PCMH"/>
</dbReference>
<dbReference type="Proteomes" id="UP000077071">
    <property type="component" value="Chromosome"/>
</dbReference>
<dbReference type="EMBL" id="CP015515">
    <property type="protein sequence ID" value="AND16650.1"/>
    <property type="molecule type" value="Genomic_DNA"/>
</dbReference>
<protein>
    <submittedName>
        <fullName evidence="2">FAD-binding molybdopterin dehydrogenase</fullName>
    </submittedName>
</protein>
<dbReference type="GO" id="GO:0071949">
    <property type="term" value="F:FAD binding"/>
    <property type="evidence" value="ECO:0007669"/>
    <property type="project" value="InterPro"/>
</dbReference>
<feature type="domain" description="FAD-binding PCMH-type" evidence="1">
    <location>
        <begin position="1"/>
        <end position="173"/>
    </location>
</feature>
<proteinExistence type="predicted"/>
<dbReference type="InterPro" id="IPR051312">
    <property type="entry name" value="Diverse_Substr_Oxidored"/>
</dbReference>
<dbReference type="PROSITE" id="PS51387">
    <property type="entry name" value="FAD_PCMH"/>
    <property type="match status" value="1"/>
</dbReference>
<dbReference type="PANTHER" id="PTHR42659:SF9">
    <property type="entry name" value="XANTHINE DEHYDROGENASE FAD-BINDING SUBUNIT XDHB-RELATED"/>
    <property type="match status" value="1"/>
</dbReference>
<evidence type="ECO:0000313" key="2">
    <source>
        <dbReference type="EMBL" id="AND16650.1"/>
    </source>
</evidence>
<evidence type="ECO:0000259" key="1">
    <source>
        <dbReference type="PROSITE" id="PS51387"/>
    </source>
</evidence>
<dbReference type="PATRIC" id="fig|33888.3.peg.1657"/>
<dbReference type="SUPFAM" id="SSF56176">
    <property type="entry name" value="FAD-binding/transporter-associated domain-like"/>
    <property type="match status" value="1"/>
</dbReference>
<dbReference type="AlphaFoldDB" id="A0A160KSG5"/>
<dbReference type="Pfam" id="PF00941">
    <property type="entry name" value="FAD_binding_5"/>
    <property type="match status" value="1"/>
</dbReference>
<organism evidence="2 3">
    <name type="scientific">Rathayibacter tritici</name>
    <dbReference type="NCBI Taxonomy" id="33888"/>
    <lineage>
        <taxon>Bacteria</taxon>
        <taxon>Bacillati</taxon>
        <taxon>Actinomycetota</taxon>
        <taxon>Actinomycetes</taxon>
        <taxon>Micrococcales</taxon>
        <taxon>Microbacteriaceae</taxon>
        <taxon>Rathayibacter</taxon>
    </lineage>
</organism>
<dbReference type="GO" id="GO:0016491">
    <property type="term" value="F:oxidoreductase activity"/>
    <property type="evidence" value="ECO:0007669"/>
    <property type="project" value="InterPro"/>
</dbReference>
<dbReference type="Gene3D" id="3.30.465.10">
    <property type="match status" value="1"/>
</dbReference>
<dbReference type="KEGG" id="rtn:A6122_1513"/>
<dbReference type="STRING" id="33888.A6122_1513"/>